<protein>
    <submittedName>
        <fullName evidence="1">Uncharacterized protein</fullName>
    </submittedName>
</protein>
<dbReference type="AlphaFoldDB" id="A0A0F8ZQC5"/>
<accession>A0A0F8ZQC5</accession>
<evidence type="ECO:0000313" key="1">
    <source>
        <dbReference type="EMBL" id="KKK68614.1"/>
    </source>
</evidence>
<name>A0A0F8ZQC5_9ZZZZ</name>
<reference evidence="1" key="1">
    <citation type="journal article" date="2015" name="Nature">
        <title>Complex archaea that bridge the gap between prokaryotes and eukaryotes.</title>
        <authorList>
            <person name="Spang A."/>
            <person name="Saw J.H."/>
            <person name="Jorgensen S.L."/>
            <person name="Zaremba-Niedzwiedzka K."/>
            <person name="Martijn J."/>
            <person name="Lind A.E."/>
            <person name="van Eijk R."/>
            <person name="Schleper C."/>
            <person name="Guy L."/>
            <person name="Ettema T.J."/>
        </authorList>
    </citation>
    <scope>NUCLEOTIDE SEQUENCE</scope>
</reference>
<comment type="caution">
    <text evidence="1">The sequence shown here is derived from an EMBL/GenBank/DDBJ whole genome shotgun (WGS) entry which is preliminary data.</text>
</comment>
<organism evidence="1">
    <name type="scientific">marine sediment metagenome</name>
    <dbReference type="NCBI Taxonomy" id="412755"/>
    <lineage>
        <taxon>unclassified sequences</taxon>
        <taxon>metagenomes</taxon>
        <taxon>ecological metagenomes</taxon>
    </lineage>
</organism>
<dbReference type="EMBL" id="LAZR01059049">
    <property type="protein sequence ID" value="KKK68614.1"/>
    <property type="molecule type" value="Genomic_DNA"/>
</dbReference>
<sequence>MPKPKPFYSGTVAGYEAWLEDGNVGTLEDFREEVRVGSRQYLKDKIVLLLNGMSVEKLKEVLEIIRDSF</sequence>
<gene>
    <name evidence="1" type="ORF">LCGC14_2942290</name>
</gene>
<proteinExistence type="predicted"/>